<name>A0A967C572_9PROT</name>
<gene>
    <name evidence="1" type="ORF">HBA54_03260</name>
</gene>
<sequence length="58" mass="6599">MKIERDGNGAWKVVDDSGATMAGNLTNAQAWRWFDQHDTHAADDENRRRRISTAVAER</sequence>
<keyword evidence="2" id="KW-1185">Reference proteome</keyword>
<protein>
    <submittedName>
        <fullName evidence="1">Uncharacterized protein</fullName>
    </submittedName>
</protein>
<accession>A0A967C572</accession>
<dbReference type="EMBL" id="JAAQPH010000002">
    <property type="protein sequence ID" value="NIA67601.1"/>
    <property type="molecule type" value="Genomic_DNA"/>
</dbReference>
<evidence type="ECO:0000313" key="2">
    <source>
        <dbReference type="Proteomes" id="UP000761264"/>
    </source>
</evidence>
<reference evidence="1" key="1">
    <citation type="submission" date="2020-03" db="EMBL/GenBank/DDBJ databases">
        <title>Genome of Pelagibius litoralis DSM 21314T.</title>
        <authorList>
            <person name="Wang G."/>
        </authorList>
    </citation>
    <scope>NUCLEOTIDE SEQUENCE</scope>
    <source>
        <strain evidence="1">DSM 21314</strain>
    </source>
</reference>
<comment type="caution">
    <text evidence="1">The sequence shown here is derived from an EMBL/GenBank/DDBJ whole genome shotgun (WGS) entry which is preliminary data.</text>
</comment>
<organism evidence="1 2">
    <name type="scientific">Pelagibius litoralis</name>
    <dbReference type="NCBI Taxonomy" id="374515"/>
    <lineage>
        <taxon>Bacteria</taxon>
        <taxon>Pseudomonadati</taxon>
        <taxon>Pseudomonadota</taxon>
        <taxon>Alphaproteobacteria</taxon>
        <taxon>Rhodospirillales</taxon>
        <taxon>Rhodovibrionaceae</taxon>
        <taxon>Pelagibius</taxon>
    </lineage>
</organism>
<proteinExistence type="predicted"/>
<dbReference type="Proteomes" id="UP000761264">
    <property type="component" value="Unassembled WGS sequence"/>
</dbReference>
<dbReference type="RefSeq" id="WP_167221324.1">
    <property type="nucleotide sequence ID" value="NZ_JAAQPH010000002.1"/>
</dbReference>
<evidence type="ECO:0000313" key="1">
    <source>
        <dbReference type="EMBL" id="NIA67601.1"/>
    </source>
</evidence>
<dbReference type="AlphaFoldDB" id="A0A967C572"/>